<dbReference type="RefSeq" id="WP_248411903.1">
    <property type="nucleotide sequence ID" value="NZ_JALPQF010000002.1"/>
</dbReference>
<dbReference type="InterPro" id="IPR026444">
    <property type="entry name" value="Secre_tail"/>
</dbReference>
<protein>
    <submittedName>
        <fullName evidence="3">T9SS type A sorting domain-containing protein</fullName>
    </submittedName>
</protein>
<dbReference type="Proteomes" id="UP001203687">
    <property type="component" value="Unassembled WGS sequence"/>
</dbReference>
<dbReference type="NCBIfam" id="TIGR04183">
    <property type="entry name" value="Por_Secre_tail"/>
    <property type="match status" value="1"/>
</dbReference>
<accession>A0ABT0H607</accession>
<evidence type="ECO:0000259" key="2">
    <source>
        <dbReference type="Pfam" id="PF18962"/>
    </source>
</evidence>
<evidence type="ECO:0000313" key="4">
    <source>
        <dbReference type="Proteomes" id="UP001203687"/>
    </source>
</evidence>
<proteinExistence type="predicted"/>
<dbReference type="Pfam" id="PF18962">
    <property type="entry name" value="Por_Secre_tail"/>
    <property type="match status" value="1"/>
</dbReference>
<evidence type="ECO:0000256" key="1">
    <source>
        <dbReference type="ARBA" id="ARBA00022729"/>
    </source>
</evidence>
<comment type="caution">
    <text evidence="3">The sequence shown here is derived from an EMBL/GenBank/DDBJ whole genome shotgun (WGS) entry which is preliminary data.</text>
</comment>
<gene>
    <name evidence="3" type="ORF">MUY34_03260</name>
</gene>
<keyword evidence="4" id="KW-1185">Reference proteome</keyword>
<reference evidence="3" key="1">
    <citation type="submission" date="2022-04" db="EMBL/GenBank/DDBJ databases">
        <authorList>
            <person name="Ren T."/>
        </authorList>
    </citation>
    <scope>NUCLEOTIDE SEQUENCE</scope>
    <source>
        <strain evidence="3">F63249</strain>
    </source>
</reference>
<name>A0ABT0H607_9FLAO</name>
<dbReference type="Gene3D" id="2.60.40.3080">
    <property type="match status" value="1"/>
</dbReference>
<keyword evidence="1" id="KW-0732">Signal</keyword>
<feature type="domain" description="Secretion system C-terminal sorting" evidence="2">
    <location>
        <begin position="92"/>
        <end position="162"/>
    </location>
</feature>
<dbReference type="EMBL" id="JALPQF010000002">
    <property type="protein sequence ID" value="MCK8479622.1"/>
    <property type="molecule type" value="Genomic_DNA"/>
</dbReference>
<organism evidence="3 4">
    <name type="scientific">Psychroserpens algicola</name>
    <dbReference type="NCBI Taxonomy" id="1719034"/>
    <lineage>
        <taxon>Bacteria</taxon>
        <taxon>Pseudomonadati</taxon>
        <taxon>Bacteroidota</taxon>
        <taxon>Flavobacteriia</taxon>
        <taxon>Flavobacteriales</taxon>
        <taxon>Flavobacteriaceae</taxon>
        <taxon>Psychroserpens</taxon>
    </lineage>
</organism>
<evidence type="ECO:0000313" key="3">
    <source>
        <dbReference type="EMBL" id="MCK8479622.1"/>
    </source>
</evidence>
<sequence>MSHQNWIITSLMLIFSLGSAQTLKRESLGIQGSTHMVYANAKSYYIQESIGQQSVIRTYNANNHSLRQGFLQPLDASLISENLDNKLLGFFYPNPFTDQVNVQFQEPIFDVVTVTMHDILGRLVYDKVFNPMQTLVINFGDLSSGSYIFRLQMRTEILVAKLVRR</sequence>